<gene>
    <name evidence="5" type="ORF">AMSG_07919</name>
</gene>
<dbReference type="OMA" id="KAQWGGY"/>
<feature type="compositionally biased region" description="Basic residues" evidence="4">
    <location>
        <begin position="426"/>
        <end position="439"/>
    </location>
</feature>
<dbReference type="RefSeq" id="XP_013755698.1">
    <property type="nucleotide sequence ID" value="XM_013900244.1"/>
</dbReference>
<evidence type="ECO:0000256" key="2">
    <source>
        <dbReference type="ARBA" id="ARBA00022679"/>
    </source>
</evidence>
<reference evidence="5 6" key="1">
    <citation type="submission" date="2010-05" db="EMBL/GenBank/DDBJ databases">
        <title>The Genome Sequence of Thecamonas trahens ATCC 50062.</title>
        <authorList>
            <consortium name="The Broad Institute Genome Sequencing Platform"/>
            <person name="Russ C."/>
            <person name="Cuomo C."/>
            <person name="Shea T."/>
            <person name="Young S.K."/>
            <person name="Zeng Q."/>
            <person name="Koehrsen M."/>
            <person name="Haas B."/>
            <person name="Borodovsky M."/>
            <person name="Guigo R."/>
            <person name="Alvarado L."/>
            <person name="Berlin A."/>
            <person name="Bochicchio J."/>
            <person name="Borenstein D."/>
            <person name="Chapman S."/>
            <person name="Chen Z."/>
            <person name="Freedman E."/>
            <person name="Gellesch M."/>
            <person name="Goldberg J."/>
            <person name="Griggs A."/>
            <person name="Gujja S."/>
            <person name="Heilman E."/>
            <person name="Heiman D."/>
            <person name="Hepburn T."/>
            <person name="Howarth C."/>
            <person name="Jen D."/>
            <person name="Larson L."/>
            <person name="Mehta T."/>
            <person name="Park D."/>
            <person name="Pearson M."/>
            <person name="Roberts A."/>
            <person name="Saif S."/>
            <person name="Shenoy N."/>
            <person name="Sisk P."/>
            <person name="Stolte C."/>
            <person name="Sykes S."/>
            <person name="Thomson T."/>
            <person name="Walk T."/>
            <person name="White J."/>
            <person name="Yandava C."/>
            <person name="Burger G."/>
            <person name="Gray M.W."/>
            <person name="Holland P.W.H."/>
            <person name="King N."/>
            <person name="Lang F.B.F."/>
            <person name="Roger A.J."/>
            <person name="Ruiz-Trillo I."/>
            <person name="Lander E."/>
            <person name="Nusbaum C."/>
        </authorList>
    </citation>
    <scope>NUCLEOTIDE SEQUENCE [LARGE SCALE GENOMIC DNA]</scope>
    <source>
        <strain evidence="5 6">ATCC 50062</strain>
    </source>
</reference>
<protein>
    <submittedName>
        <fullName evidence="5">Set domain-containing protein</fullName>
    </submittedName>
</protein>
<organism evidence="5 6">
    <name type="scientific">Thecamonas trahens ATCC 50062</name>
    <dbReference type="NCBI Taxonomy" id="461836"/>
    <lineage>
        <taxon>Eukaryota</taxon>
        <taxon>Apusozoa</taxon>
        <taxon>Apusomonadida</taxon>
        <taxon>Apusomonadidae</taxon>
        <taxon>Thecamonas</taxon>
    </lineage>
</organism>
<proteinExistence type="predicted"/>
<dbReference type="AlphaFoldDB" id="A0A0L0DKE1"/>
<keyword evidence="3" id="KW-0949">S-adenosyl-L-methionine</keyword>
<dbReference type="Gene3D" id="3.90.1420.10">
    <property type="entry name" value="Rubisco LSMT, substrate-binding domain"/>
    <property type="match status" value="1"/>
</dbReference>
<dbReference type="CDD" id="cd10527">
    <property type="entry name" value="SET_LSMT"/>
    <property type="match status" value="1"/>
</dbReference>
<dbReference type="EMBL" id="GL349470">
    <property type="protein sequence ID" value="KNC51833.1"/>
    <property type="molecule type" value="Genomic_DNA"/>
</dbReference>
<dbReference type="OrthoDB" id="441812at2759"/>
<sequence>MTKPNAMPPAGNYVVATRNIAKGDVLISLPRSLAICVPTITASPHGKALAPLVDAHSAVAMALFLLHEKASGPASPWAPWIAILPRSVDAPHAWSAVQRAVLAGDPVVAKIDSARTALLAEYNNQVKPWLARQRSGLWASAPHAFSLKRFIWARFILDSRAWFLQGVRYLVPMADMFNFAPSDVQLSSAARSTTRGATFAASHRVSTSSVEVLAEASVTRGAEVTESYGDNDSSVYFRYHGFVPRLNPDNCVPLRLGPFSPSSHPTLFNVLTPLLQALNIPRKDSFCAYDADSPLRQIPAWARLLALLAAASPADAAALAARHAAAPDATLAALRDAAASTPSASIAAAAAAALDAYPTSLGDDEARLATLDAIPPAQQTKTHAREAMALLFITQRKRILHQLVAAGPEPGVATPSLADIVNAPRSARKRKRKRKRARN</sequence>
<dbReference type="PANTHER" id="PTHR13271">
    <property type="entry name" value="UNCHARACTERIZED PUTATIVE METHYLTRANSFERASE"/>
    <property type="match status" value="1"/>
</dbReference>
<keyword evidence="1" id="KW-0489">Methyltransferase</keyword>
<accession>A0A0L0DKE1</accession>
<dbReference type="InterPro" id="IPR046341">
    <property type="entry name" value="SET_dom_sf"/>
</dbReference>
<dbReference type="Proteomes" id="UP000054408">
    <property type="component" value="Unassembled WGS sequence"/>
</dbReference>
<dbReference type="InterPro" id="IPR036464">
    <property type="entry name" value="Rubisco_LSMT_subst-bd_sf"/>
</dbReference>
<dbReference type="STRING" id="461836.A0A0L0DKE1"/>
<evidence type="ECO:0000256" key="1">
    <source>
        <dbReference type="ARBA" id="ARBA00022603"/>
    </source>
</evidence>
<keyword evidence="2" id="KW-0808">Transferase</keyword>
<evidence type="ECO:0000313" key="5">
    <source>
        <dbReference type="EMBL" id="KNC51833.1"/>
    </source>
</evidence>
<name>A0A0L0DKE1_THETB</name>
<dbReference type="Gene3D" id="3.90.1410.10">
    <property type="entry name" value="set domain protein methyltransferase, domain 1"/>
    <property type="match status" value="1"/>
</dbReference>
<evidence type="ECO:0000256" key="4">
    <source>
        <dbReference type="SAM" id="MobiDB-lite"/>
    </source>
</evidence>
<evidence type="ECO:0000256" key="3">
    <source>
        <dbReference type="ARBA" id="ARBA00022691"/>
    </source>
</evidence>
<feature type="region of interest" description="Disordered" evidence="4">
    <location>
        <begin position="414"/>
        <end position="439"/>
    </location>
</feature>
<evidence type="ECO:0000313" key="6">
    <source>
        <dbReference type="Proteomes" id="UP000054408"/>
    </source>
</evidence>
<dbReference type="SUPFAM" id="SSF81822">
    <property type="entry name" value="RuBisCo LSMT C-terminal, substrate-binding domain"/>
    <property type="match status" value="1"/>
</dbReference>
<dbReference type="eggNOG" id="KOG1337">
    <property type="taxonomic scope" value="Eukaryota"/>
</dbReference>
<keyword evidence="6" id="KW-1185">Reference proteome</keyword>
<dbReference type="GO" id="GO:0016279">
    <property type="term" value="F:protein-lysine N-methyltransferase activity"/>
    <property type="evidence" value="ECO:0007669"/>
    <property type="project" value="TreeGrafter"/>
</dbReference>
<dbReference type="InterPro" id="IPR050600">
    <property type="entry name" value="SETD3_SETD6_MTase"/>
</dbReference>
<dbReference type="GeneID" id="25566734"/>
<dbReference type="GO" id="GO:0032259">
    <property type="term" value="P:methylation"/>
    <property type="evidence" value="ECO:0007669"/>
    <property type="project" value="UniProtKB-KW"/>
</dbReference>
<dbReference type="SUPFAM" id="SSF82199">
    <property type="entry name" value="SET domain"/>
    <property type="match status" value="1"/>
</dbReference>